<protein>
    <submittedName>
        <fullName evidence="1">Uncharacterized protein</fullName>
    </submittedName>
</protein>
<evidence type="ECO:0000313" key="1">
    <source>
        <dbReference type="EMBL" id="ETV73327.1"/>
    </source>
</evidence>
<dbReference type="AlphaFoldDB" id="W4G0U1"/>
<dbReference type="VEuPathDB" id="FungiDB:H257_11848"/>
<accession>W4G0U1</accession>
<sequence length="85" mass="8757">MEGQGHIRSVYEVGVITALFAIVSAALGRICGLSGGGLLVPPYMVVLGLSPKFAIPLTKVTIVGVAGDLLVESSGANTRTHHTDR</sequence>
<reference evidence="1" key="1">
    <citation type="submission" date="2013-12" db="EMBL/GenBank/DDBJ databases">
        <title>The Genome Sequence of Aphanomyces astaci APO3.</title>
        <authorList>
            <consortium name="The Broad Institute Genomics Platform"/>
            <person name="Russ C."/>
            <person name="Tyler B."/>
            <person name="van West P."/>
            <person name="Dieguez-Uribeondo J."/>
            <person name="Young S.K."/>
            <person name="Zeng Q."/>
            <person name="Gargeya S."/>
            <person name="Fitzgerald M."/>
            <person name="Abouelleil A."/>
            <person name="Alvarado L."/>
            <person name="Chapman S.B."/>
            <person name="Gainer-Dewar J."/>
            <person name="Goldberg J."/>
            <person name="Griggs A."/>
            <person name="Gujja S."/>
            <person name="Hansen M."/>
            <person name="Howarth C."/>
            <person name="Imamovic A."/>
            <person name="Ireland A."/>
            <person name="Larimer J."/>
            <person name="McCowan C."/>
            <person name="Murphy C."/>
            <person name="Pearson M."/>
            <person name="Poon T.W."/>
            <person name="Priest M."/>
            <person name="Roberts A."/>
            <person name="Saif S."/>
            <person name="Shea T."/>
            <person name="Sykes S."/>
            <person name="Wortman J."/>
            <person name="Nusbaum C."/>
            <person name="Birren B."/>
        </authorList>
    </citation>
    <scope>NUCLEOTIDE SEQUENCE [LARGE SCALE GENOMIC DNA]</scope>
    <source>
        <strain evidence="1">APO3</strain>
    </source>
</reference>
<dbReference type="STRING" id="112090.W4G0U1"/>
<proteinExistence type="predicted"/>
<dbReference type="EMBL" id="KI913149">
    <property type="protein sequence ID" value="ETV73327.1"/>
    <property type="molecule type" value="Genomic_DNA"/>
</dbReference>
<name>W4G0U1_APHAT</name>
<gene>
    <name evidence="1" type="ORF">H257_11848</name>
</gene>
<dbReference type="GeneID" id="20813844"/>
<organism evidence="1">
    <name type="scientific">Aphanomyces astaci</name>
    <name type="common">Crayfish plague agent</name>
    <dbReference type="NCBI Taxonomy" id="112090"/>
    <lineage>
        <taxon>Eukaryota</taxon>
        <taxon>Sar</taxon>
        <taxon>Stramenopiles</taxon>
        <taxon>Oomycota</taxon>
        <taxon>Saprolegniomycetes</taxon>
        <taxon>Saprolegniales</taxon>
        <taxon>Verrucalvaceae</taxon>
        <taxon>Aphanomyces</taxon>
    </lineage>
</organism>
<dbReference type="RefSeq" id="XP_009837202.1">
    <property type="nucleotide sequence ID" value="XM_009838900.1"/>
</dbReference>